<accession>A0AAD2G2D4</accession>
<sequence>MDRTAADAHMASERLTYEDASDLAEDNYRKLKDKAGKKGNNRGKKADNNKPKGNKKEDTNWKKVAPGPGEPQQKVVNGKTWKYSAHCICWSTTHGTDGHTGPRRS</sequence>
<dbReference type="Proteomes" id="UP001295423">
    <property type="component" value="Unassembled WGS sequence"/>
</dbReference>
<feature type="compositionally biased region" description="Basic and acidic residues" evidence="1">
    <location>
        <begin position="1"/>
        <end position="17"/>
    </location>
</feature>
<evidence type="ECO:0000313" key="2">
    <source>
        <dbReference type="EMBL" id="CAJ1960058.1"/>
    </source>
</evidence>
<comment type="caution">
    <text evidence="2">The sequence shown here is derived from an EMBL/GenBank/DDBJ whole genome shotgun (WGS) entry which is preliminary data.</text>
</comment>
<proteinExistence type="predicted"/>
<feature type="region of interest" description="Disordered" evidence="1">
    <location>
        <begin position="1"/>
        <end position="76"/>
    </location>
</feature>
<feature type="compositionally biased region" description="Basic and acidic residues" evidence="1">
    <location>
        <begin position="44"/>
        <end position="61"/>
    </location>
</feature>
<organism evidence="2 3">
    <name type="scientific">Cylindrotheca closterium</name>
    <dbReference type="NCBI Taxonomy" id="2856"/>
    <lineage>
        <taxon>Eukaryota</taxon>
        <taxon>Sar</taxon>
        <taxon>Stramenopiles</taxon>
        <taxon>Ochrophyta</taxon>
        <taxon>Bacillariophyta</taxon>
        <taxon>Bacillariophyceae</taxon>
        <taxon>Bacillariophycidae</taxon>
        <taxon>Bacillariales</taxon>
        <taxon>Bacillariaceae</taxon>
        <taxon>Cylindrotheca</taxon>
    </lineage>
</organism>
<gene>
    <name evidence="2" type="ORF">CYCCA115_LOCUS18474</name>
</gene>
<feature type="compositionally biased region" description="Basic and acidic residues" evidence="1">
    <location>
        <begin position="26"/>
        <end position="36"/>
    </location>
</feature>
<protein>
    <submittedName>
        <fullName evidence="2">Uncharacterized protein</fullName>
    </submittedName>
</protein>
<evidence type="ECO:0000313" key="3">
    <source>
        <dbReference type="Proteomes" id="UP001295423"/>
    </source>
</evidence>
<dbReference type="AlphaFoldDB" id="A0AAD2G2D4"/>
<evidence type="ECO:0000256" key="1">
    <source>
        <dbReference type="SAM" id="MobiDB-lite"/>
    </source>
</evidence>
<keyword evidence="3" id="KW-1185">Reference proteome</keyword>
<dbReference type="EMBL" id="CAKOGP040002043">
    <property type="protein sequence ID" value="CAJ1960058.1"/>
    <property type="molecule type" value="Genomic_DNA"/>
</dbReference>
<name>A0AAD2G2D4_9STRA</name>
<reference evidence="2" key="1">
    <citation type="submission" date="2023-08" db="EMBL/GenBank/DDBJ databases">
        <authorList>
            <person name="Audoor S."/>
            <person name="Bilcke G."/>
        </authorList>
    </citation>
    <scope>NUCLEOTIDE SEQUENCE</scope>
</reference>